<protein>
    <recommendedName>
        <fullName evidence="1">Transposase IS200-like domain-containing protein</fullName>
    </recommendedName>
</protein>
<dbReference type="PANTHER" id="PTHR34322">
    <property type="entry name" value="TRANSPOSASE, Y1_TNP DOMAIN-CONTAINING"/>
    <property type="match status" value="1"/>
</dbReference>
<dbReference type="STRING" id="1798515.A3B35_00920"/>
<reference evidence="2 3" key="1">
    <citation type="journal article" date="2016" name="Nat. Commun.">
        <title>Thousands of microbial genomes shed light on interconnected biogeochemical processes in an aquifer system.</title>
        <authorList>
            <person name="Anantharaman K."/>
            <person name="Brown C.T."/>
            <person name="Hug L.A."/>
            <person name="Sharon I."/>
            <person name="Castelle C.J."/>
            <person name="Probst A.J."/>
            <person name="Thomas B.C."/>
            <person name="Singh A."/>
            <person name="Wilkins M.J."/>
            <person name="Karaoz U."/>
            <person name="Brodie E.L."/>
            <person name="Williams K.H."/>
            <person name="Hubbard S.S."/>
            <person name="Banfield J.F."/>
        </authorList>
    </citation>
    <scope>NUCLEOTIDE SEQUENCE [LARGE SCALE GENOMIC DNA]</scope>
</reference>
<dbReference type="GO" id="GO:0006313">
    <property type="term" value="P:DNA transposition"/>
    <property type="evidence" value="ECO:0007669"/>
    <property type="project" value="InterPro"/>
</dbReference>
<dbReference type="InterPro" id="IPR036515">
    <property type="entry name" value="Transposase_17_sf"/>
</dbReference>
<dbReference type="GO" id="GO:0003677">
    <property type="term" value="F:DNA binding"/>
    <property type="evidence" value="ECO:0007669"/>
    <property type="project" value="InterPro"/>
</dbReference>
<name>A0A1F6ETJ0_9BACT</name>
<dbReference type="Gene3D" id="3.30.70.1290">
    <property type="entry name" value="Transposase IS200-like"/>
    <property type="match status" value="1"/>
</dbReference>
<dbReference type="InterPro" id="IPR002686">
    <property type="entry name" value="Transposase_17"/>
</dbReference>
<dbReference type="SUPFAM" id="SSF143422">
    <property type="entry name" value="Transposase IS200-like"/>
    <property type="match status" value="1"/>
</dbReference>
<evidence type="ECO:0000313" key="3">
    <source>
        <dbReference type="Proteomes" id="UP000177215"/>
    </source>
</evidence>
<evidence type="ECO:0000313" key="2">
    <source>
        <dbReference type="EMBL" id="OGG76949.1"/>
    </source>
</evidence>
<organism evidence="2 3">
    <name type="scientific">Candidatus Kaiserbacteria bacterium RIFCSPLOWO2_01_FULL_54_24</name>
    <dbReference type="NCBI Taxonomy" id="1798515"/>
    <lineage>
        <taxon>Bacteria</taxon>
        <taxon>Candidatus Kaiseribacteriota</taxon>
    </lineage>
</organism>
<proteinExistence type="predicted"/>
<dbReference type="Proteomes" id="UP000177215">
    <property type="component" value="Unassembled WGS sequence"/>
</dbReference>
<accession>A0A1F6ETJ0</accession>
<feature type="domain" description="Transposase IS200-like" evidence="1">
    <location>
        <begin position="8"/>
        <end position="146"/>
    </location>
</feature>
<sequence>MANRAPFEFGEWYHCFSRGVDKRDVFENEYDAERFLMILYSANGTESVGLYNIEKPELKKVFETDRGTPIVAIGGYCLMPNHYHLLLKEVVDGGISSFMRKAGIAYTLYFNAKNERVGNLFVRPFRSRHIGTDRYFQRVLQYIHSNPAELYEPGWKSGNVRDIRALEKKIQEYPYSSLKNYAEKRITNPILARDGFDIADQPTLRRMLEDARTYYGEVSRDGFER</sequence>
<comment type="caution">
    <text evidence="2">The sequence shown here is derived from an EMBL/GenBank/DDBJ whole genome shotgun (WGS) entry which is preliminary data.</text>
</comment>
<gene>
    <name evidence="2" type="ORF">A3B35_00920</name>
</gene>
<dbReference type="Pfam" id="PF01797">
    <property type="entry name" value="Y1_Tnp"/>
    <property type="match status" value="1"/>
</dbReference>
<evidence type="ECO:0000259" key="1">
    <source>
        <dbReference type="SMART" id="SM01321"/>
    </source>
</evidence>
<dbReference type="EMBL" id="MFMC01000031">
    <property type="protein sequence ID" value="OGG76949.1"/>
    <property type="molecule type" value="Genomic_DNA"/>
</dbReference>
<dbReference type="PANTHER" id="PTHR34322:SF2">
    <property type="entry name" value="TRANSPOSASE IS200-LIKE DOMAIN-CONTAINING PROTEIN"/>
    <property type="match status" value="1"/>
</dbReference>
<dbReference type="SMART" id="SM01321">
    <property type="entry name" value="Y1_Tnp"/>
    <property type="match status" value="1"/>
</dbReference>
<dbReference type="AlphaFoldDB" id="A0A1F6ETJ0"/>
<dbReference type="GO" id="GO:0004803">
    <property type="term" value="F:transposase activity"/>
    <property type="evidence" value="ECO:0007669"/>
    <property type="project" value="InterPro"/>
</dbReference>